<evidence type="ECO:0000313" key="2">
    <source>
        <dbReference type="Proteomes" id="UP000290189"/>
    </source>
</evidence>
<dbReference type="Proteomes" id="UP000290189">
    <property type="component" value="Unassembled WGS sequence"/>
</dbReference>
<proteinExistence type="predicted"/>
<name>A0A3P3Y388_PLABS</name>
<geneLocation type="mitochondrion" evidence="1"/>
<evidence type="ECO:0000313" key="1">
    <source>
        <dbReference type="EMBL" id="SPQ94460.1"/>
    </source>
</evidence>
<dbReference type="EMBL" id="OVEO01000002">
    <property type="protein sequence ID" value="SPQ94460.1"/>
    <property type="molecule type" value="Genomic_DNA"/>
</dbReference>
<accession>A0A3P3Y388</accession>
<sequence length="283" mass="31267">MAIVIRSRSVAALSRADVGEVQCQVVGLLQTALNGPEMIPLLVHQVESFARALKLPVYPDSAYAAVVADTSRRTDVPNTVNWARLSGKFGQFDAIVREITLDRVMVMDMLDAVKADVGVTFEHLDALRVFMMLKGLHAVGHALTSYCLRILRAIYGNRRNIPKRNTPIKVGTVRRGKKLTGDAGNNLEELLSGGMRFTYELFKPLDDVMNRITLVDARGRHGYYVPQGFINDTLACPEEFYSISTAYLSDHTNLEAIPAQTLAAAVVNNAHGSYERQSPTVKY</sequence>
<gene>
    <name evidence="1" type="ORF">PLBR_LOCUS1675</name>
</gene>
<keyword evidence="1" id="KW-0496">Mitochondrion</keyword>
<reference evidence="1 2" key="1">
    <citation type="submission" date="2018-03" db="EMBL/GenBank/DDBJ databases">
        <authorList>
            <person name="Fogelqvist J."/>
        </authorList>
    </citation>
    <scope>NUCLEOTIDE SEQUENCE [LARGE SCALE GENOMIC DNA]</scope>
</reference>
<dbReference type="AlphaFoldDB" id="A0A3P3Y388"/>
<organism evidence="1 2">
    <name type="scientific">Plasmodiophora brassicae</name>
    <name type="common">Clubroot disease agent</name>
    <dbReference type="NCBI Taxonomy" id="37360"/>
    <lineage>
        <taxon>Eukaryota</taxon>
        <taxon>Sar</taxon>
        <taxon>Rhizaria</taxon>
        <taxon>Endomyxa</taxon>
        <taxon>Phytomyxea</taxon>
        <taxon>Plasmodiophorida</taxon>
        <taxon>Plasmodiophoridae</taxon>
        <taxon>Plasmodiophora</taxon>
    </lineage>
</organism>
<protein>
    <submittedName>
        <fullName evidence="1">Uncharacterized protein</fullName>
    </submittedName>
</protein>